<name>A0ACB9K3R8_9ASTR</name>
<comment type="caution">
    <text evidence="1">The sequence shown here is derived from an EMBL/GenBank/DDBJ whole genome shotgun (WGS) entry which is preliminary data.</text>
</comment>
<organism evidence="1 2">
    <name type="scientific">Smallanthus sonchifolius</name>
    <dbReference type="NCBI Taxonomy" id="185202"/>
    <lineage>
        <taxon>Eukaryota</taxon>
        <taxon>Viridiplantae</taxon>
        <taxon>Streptophyta</taxon>
        <taxon>Embryophyta</taxon>
        <taxon>Tracheophyta</taxon>
        <taxon>Spermatophyta</taxon>
        <taxon>Magnoliopsida</taxon>
        <taxon>eudicotyledons</taxon>
        <taxon>Gunneridae</taxon>
        <taxon>Pentapetalae</taxon>
        <taxon>asterids</taxon>
        <taxon>campanulids</taxon>
        <taxon>Asterales</taxon>
        <taxon>Asteraceae</taxon>
        <taxon>Asteroideae</taxon>
        <taxon>Heliantheae alliance</taxon>
        <taxon>Millerieae</taxon>
        <taxon>Smallanthus</taxon>
    </lineage>
</organism>
<dbReference type="Proteomes" id="UP001056120">
    <property type="component" value="Linkage Group LG01"/>
</dbReference>
<sequence>MTNQSIQIALLQTGLFHTLSSTKKGILLTKFAALVAAASYQAVMSPPDVFKHRYIQLMFIYANTLAWSSSITVIVMLTSSFPFQREIQLQAKDCFVYWLVVHEGGKDKRSFPLHEQQPIHEKEGLLPPPPSKTTRQIRPATNEVMKADSIVKAKELGWIRGGIRLIGVPIE</sequence>
<protein>
    <submittedName>
        <fullName evidence="1">Uncharacterized protein</fullName>
    </submittedName>
</protein>
<evidence type="ECO:0000313" key="2">
    <source>
        <dbReference type="Proteomes" id="UP001056120"/>
    </source>
</evidence>
<dbReference type="EMBL" id="CM042018">
    <property type="protein sequence ID" value="KAI3826840.1"/>
    <property type="molecule type" value="Genomic_DNA"/>
</dbReference>
<reference evidence="1 2" key="2">
    <citation type="journal article" date="2022" name="Mol. Ecol. Resour.">
        <title>The genomes of chicory, endive, great burdock and yacon provide insights into Asteraceae paleo-polyploidization history and plant inulin production.</title>
        <authorList>
            <person name="Fan W."/>
            <person name="Wang S."/>
            <person name="Wang H."/>
            <person name="Wang A."/>
            <person name="Jiang F."/>
            <person name="Liu H."/>
            <person name="Zhao H."/>
            <person name="Xu D."/>
            <person name="Zhang Y."/>
        </authorList>
    </citation>
    <scope>NUCLEOTIDE SEQUENCE [LARGE SCALE GENOMIC DNA]</scope>
    <source>
        <strain evidence="2">cv. Yunnan</strain>
        <tissue evidence="1">Leaves</tissue>
    </source>
</reference>
<gene>
    <name evidence="1" type="ORF">L1987_00898</name>
</gene>
<keyword evidence="2" id="KW-1185">Reference proteome</keyword>
<proteinExistence type="predicted"/>
<reference evidence="2" key="1">
    <citation type="journal article" date="2022" name="Mol. Ecol. Resour.">
        <title>The genomes of chicory, endive, great burdock and yacon provide insights into Asteraceae palaeo-polyploidization history and plant inulin production.</title>
        <authorList>
            <person name="Fan W."/>
            <person name="Wang S."/>
            <person name="Wang H."/>
            <person name="Wang A."/>
            <person name="Jiang F."/>
            <person name="Liu H."/>
            <person name="Zhao H."/>
            <person name="Xu D."/>
            <person name="Zhang Y."/>
        </authorList>
    </citation>
    <scope>NUCLEOTIDE SEQUENCE [LARGE SCALE GENOMIC DNA]</scope>
    <source>
        <strain evidence="2">cv. Yunnan</strain>
    </source>
</reference>
<accession>A0ACB9K3R8</accession>
<evidence type="ECO:0000313" key="1">
    <source>
        <dbReference type="EMBL" id="KAI3826840.1"/>
    </source>
</evidence>